<dbReference type="Pfam" id="PF03548">
    <property type="entry name" value="LolA"/>
    <property type="match status" value="1"/>
</dbReference>
<evidence type="ECO:0000313" key="12">
    <source>
        <dbReference type="Proteomes" id="UP000184268"/>
    </source>
</evidence>
<accession>A0A1M5N4B9</accession>
<keyword evidence="7 10" id="KW-0574">Periplasm</keyword>
<dbReference type="NCBIfam" id="TIGR00547">
    <property type="entry name" value="lolA"/>
    <property type="match status" value="1"/>
</dbReference>
<evidence type="ECO:0000256" key="7">
    <source>
        <dbReference type="ARBA" id="ARBA00022764"/>
    </source>
</evidence>
<organism evidence="11 12">
    <name type="scientific">Ferrimonas marina</name>
    <dbReference type="NCBI Taxonomy" id="299255"/>
    <lineage>
        <taxon>Bacteria</taxon>
        <taxon>Pseudomonadati</taxon>
        <taxon>Pseudomonadota</taxon>
        <taxon>Gammaproteobacteria</taxon>
        <taxon>Alteromonadales</taxon>
        <taxon>Ferrimonadaceae</taxon>
        <taxon>Ferrimonas</taxon>
    </lineage>
</organism>
<dbReference type="PANTHER" id="PTHR35869:SF1">
    <property type="entry name" value="OUTER-MEMBRANE LIPOPROTEIN CARRIER PROTEIN"/>
    <property type="match status" value="1"/>
</dbReference>
<evidence type="ECO:0000256" key="6">
    <source>
        <dbReference type="ARBA" id="ARBA00022729"/>
    </source>
</evidence>
<reference evidence="11 12" key="1">
    <citation type="submission" date="2016-11" db="EMBL/GenBank/DDBJ databases">
        <authorList>
            <person name="Jaros S."/>
            <person name="Januszkiewicz K."/>
            <person name="Wedrychowicz H."/>
        </authorList>
    </citation>
    <scope>NUCLEOTIDE SEQUENCE [LARGE SCALE GENOMIC DNA]</scope>
    <source>
        <strain evidence="11 12">DSM 16917</strain>
    </source>
</reference>
<dbReference type="InterPro" id="IPR018323">
    <property type="entry name" value="OM_lipoprot_carrier_LolA_Pbac"/>
</dbReference>
<evidence type="ECO:0000256" key="3">
    <source>
        <dbReference type="ARBA" id="ARBA00011245"/>
    </source>
</evidence>
<keyword evidence="11" id="KW-0449">Lipoprotein</keyword>
<dbReference type="HAMAP" id="MF_00240">
    <property type="entry name" value="LolA"/>
    <property type="match status" value="1"/>
</dbReference>
<dbReference type="GO" id="GO:0042953">
    <property type="term" value="P:lipoprotein transport"/>
    <property type="evidence" value="ECO:0007669"/>
    <property type="project" value="InterPro"/>
</dbReference>
<evidence type="ECO:0000256" key="10">
    <source>
        <dbReference type="HAMAP-Rule" id="MF_00240"/>
    </source>
</evidence>
<dbReference type="STRING" id="299255.SAMN02745129_0890"/>
<comment type="similarity">
    <text evidence="2 10">Belongs to the LolA family.</text>
</comment>
<keyword evidence="12" id="KW-1185">Reference proteome</keyword>
<feature type="chain" id="PRO_5009990105" description="Outer-membrane lipoprotein carrier protein" evidence="10">
    <location>
        <begin position="23"/>
        <end position="198"/>
    </location>
</feature>
<dbReference type="GO" id="GO:0030288">
    <property type="term" value="C:outer membrane-bounded periplasmic space"/>
    <property type="evidence" value="ECO:0007669"/>
    <property type="project" value="TreeGrafter"/>
</dbReference>
<evidence type="ECO:0000256" key="5">
    <source>
        <dbReference type="ARBA" id="ARBA00022448"/>
    </source>
</evidence>
<dbReference type="Gene3D" id="2.50.20.10">
    <property type="entry name" value="Lipoprotein localisation LolA/LolB/LppX"/>
    <property type="match status" value="1"/>
</dbReference>
<dbReference type="InterPro" id="IPR029046">
    <property type="entry name" value="LolA/LolB/LppX"/>
</dbReference>
<feature type="signal peptide" evidence="10">
    <location>
        <begin position="1"/>
        <end position="22"/>
    </location>
</feature>
<name>A0A1M5N4B9_9GAMM</name>
<keyword evidence="6 10" id="KW-0732">Signal</keyword>
<dbReference type="RefSeq" id="WP_067654395.1">
    <property type="nucleotide sequence ID" value="NZ_FQXG01000001.1"/>
</dbReference>
<keyword evidence="9 10" id="KW-0143">Chaperone</keyword>
<dbReference type="CDD" id="cd16325">
    <property type="entry name" value="LolA"/>
    <property type="match status" value="1"/>
</dbReference>
<evidence type="ECO:0000256" key="4">
    <source>
        <dbReference type="ARBA" id="ARBA00014035"/>
    </source>
</evidence>
<comment type="subcellular location">
    <subcellularLocation>
        <location evidence="1 10">Periplasm</location>
    </subcellularLocation>
</comment>
<evidence type="ECO:0000313" key="11">
    <source>
        <dbReference type="EMBL" id="SHG84371.1"/>
    </source>
</evidence>
<evidence type="ECO:0000256" key="2">
    <source>
        <dbReference type="ARBA" id="ARBA00007615"/>
    </source>
</evidence>
<gene>
    <name evidence="10" type="primary">lolA</name>
    <name evidence="11" type="ORF">SAMN02745129_0890</name>
</gene>
<keyword evidence="5 10" id="KW-0813">Transport</keyword>
<evidence type="ECO:0000256" key="9">
    <source>
        <dbReference type="ARBA" id="ARBA00023186"/>
    </source>
</evidence>
<dbReference type="PANTHER" id="PTHR35869">
    <property type="entry name" value="OUTER-MEMBRANE LIPOPROTEIN CARRIER PROTEIN"/>
    <property type="match status" value="1"/>
</dbReference>
<dbReference type="InterPro" id="IPR004564">
    <property type="entry name" value="OM_lipoprot_carrier_LolA-like"/>
</dbReference>
<dbReference type="EMBL" id="FQXG01000001">
    <property type="protein sequence ID" value="SHG84371.1"/>
    <property type="molecule type" value="Genomic_DNA"/>
</dbReference>
<proteinExistence type="inferred from homology"/>
<comment type="subunit">
    <text evidence="3 10">Monomer.</text>
</comment>
<dbReference type="Proteomes" id="UP000184268">
    <property type="component" value="Unassembled WGS sequence"/>
</dbReference>
<dbReference type="OrthoDB" id="9787361at2"/>
<evidence type="ECO:0000256" key="8">
    <source>
        <dbReference type="ARBA" id="ARBA00022927"/>
    </source>
</evidence>
<evidence type="ECO:0000256" key="1">
    <source>
        <dbReference type="ARBA" id="ARBA00004418"/>
    </source>
</evidence>
<dbReference type="SUPFAM" id="SSF89392">
    <property type="entry name" value="Prokaryotic lipoproteins and lipoprotein localization factors"/>
    <property type="match status" value="1"/>
</dbReference>
<dbReference type="GO" id="GO:0044874">
    <property type="term" value="P:lipoprotein localization to outer membrane"/>
    <property type="evidence" value="ECO:0007669"/>
    <property type="project" value="UniProtKB-UniRule"/>
</dbReference>
<dbReference type="AlphaFoldDB" id="A0A1M5N4B9"/>
<comment type="function">
    <text evidence="10">Participates in the translocation of lipoproteins from the inner membrane to the outer membrane. Only forms a complex with a lipoprotein if the residue after the N-terminal Cys is not an aspartate (The Asp acts as a targeting signal to indicate that the lipoprotein should stay in the inner membrane).</text>
</comment>
<protein>
    <recommendedName>
        <fullName evidence="4 10">Outer-membrane lipoprotein carrier protein</fullName>
    </recommendedName>
</protein>
<keyword evidence="8 10" id="KW-0653">Protein transport</keyword>
<sequence precursor="true">MNKPFYAAALMGLAAMPLTANEADALQQRLAALSQFSAEFEQQAFDFDGQLVQESQGLIALQAPLRFAWEQSEPEPLTLVSDGEAVWYFDPFVEQVTVTPVEQALAQTPLALISSQDSALWAQWQVSKVDGCYQLVQKEQPEITMGICFSGEAIESLTLTDAQGTKTVMSLKAFSDQPVAAERFVFEPADGVFIDDQR</sequence>